<dbReference type="OrthoDB" id="6500128at2759"/>
<feature type="domain" description="ABC transporter" evidence="4">
    <location>
        <begin position="703"/>
        <end position="944"/>
    </location>
</feature>
<proteinExistence type="predicted"/>
<dbReference type="PANTHER" id="PTHR24221:SF503">
    <property type="entry name" value="MITOCHONDRIAL POTASSIUM CHANNEL ATP-BINDING SUBUNIT"/>
    <property type="match status" value="1"/>
</dbReference>
<dbReference type="InterPro" id="IPR027417">
    <property type="entry name" value="P-loop_NTPase"/>
</dbReference>
<dbReference type="EMBL" id="JAFJZO010000033">
    <property type="protein sequence ID" value="KAG5495291.1"/>
    <property type="molecule type" value="Genomic_DNA"/>
</dbReference>
<gene>
    <name evidence="5" type="ORF">JKF63_02358</name>
</gene>
<dbReference type="GO" id="GO:0005524">
    <property type="term" value="F:ATP binding"/>
    <property type="evidence" value="ECO:0007669"/>
    <property type="project" value="UniProtKB-KW"/>
</dbReference>
<dbReference type="AlphaFoldDB" id="A0A836L1L6"/>
<dbReference type="RefSeq" id="XP_067754543.1">
    <property type="nucleotide sequence ID" value="XM_067898386.1"/>
</dbReference>
<evidence type="ECO:0000256" key="1">
    <source>
        <dbReference type="ARBA" id="ARBA00022741"/>
    </source>
</evidence>
<dbReference type="InterPro" id="IPR003593">
    <property type="entry name" value="AAA+_ATPase"/>
</dbReference>
<dbReference type="InterPro" id="IPR039421">
    <property type="entry name" value="Type_1_exporter"/>
</dbReference>
<keyword evidence="3" id="KW-1133">Transmembrane helix</keyword>
<dbReference type="KEGG" id="phet:94288463"/>
<keyword evidence="6" id="KW-1185">Reference proteome</keyword>
<keyword evidence="2" id="KW-0067">ATP-binding</keyword>
<name>A0A836L1L6_9TRYP</name>
<dbReference type="SUPFAM" id="SSF52540">
    <property type="entry name" value="P-loop containing nucleoside triphosphate hydrolases"/>
    <property type="match status" value="1"/>
</dbReference>
<dbReference type="InterPro" id="IPR003439">
    <property type="entry name" value="ABC_transporter-like_ATP-bd"/>
</dbReference>
<feature type="transmembrane region" description="Helical" evidence="3">
    <location>
        <begin position="6"/>
        <end position="28"/>
    </location>
</feature>
<evidence type="ECO:0000256" key="3">
    <source>
        <dbReference type="SAM" id="Phobius"/>
    </source>
</evidence>
<dbReference type="PROSITE" id="PS50893">
    <property type="entry name" value="ABC_TRANSPORTER_2"/>
    <property type="match status" value="1"/>
</dbReference>
<keyword evidence="3" id="KW-0472">Membrane</keyword>
<dbReference type="GeneID" id="94288463"/>
<keyword evidence="3" id="KW-0812">Transmembrane</keyword>
<dbReference type="PANTHER" id="PTHR24221">
    <property type="entry name" value="ATP-BINDING CASSETTE SUB-FAMILY B"/>
    <property type="match status" value="1"/>
</dbReference>
<evidence type="ECO:0000313" key="5">
    <source>
        <dbReference type="EMBL" id="KAG5495291.1"/>
    </source>
</evidence>
<organism evidence="5 6">
    <name type="scientific">Porcisia hertigi</name>
    <dbReference type="NCBI Taxonomy" id="2761500"/>
    <lineage>
        <taxon>Eukaryota</taxon>
        <taxon>Discoba</taxon>
        <taxon>Euglenozoa</taxon>
        <taxon>Kinetoplastea</taxon>
        <taxon>Metakinetoplastina</taxon>
        <taxon>Trypanosomatida</taxon>
        <taxon>Trypanosomatidae</taxon>
        <taxon>Leishmaniinae</taxon>
        <taxon>Porcisia</taxon>
    </lineage>
</organism>
<dbReference type="SMART" id="SM00382">
    <property type="entry name" value="AAA"/>
    <property type="match status" value="1"/>
</dbReference>
<dbReference type="Proteomes" id="UP000674318">
    <property type="component" value="Unassembled WGS sequence"/>
</dbReference>
<sequence>MSLTGAPWFTIPVAIASTVLVVTALANFRNRRALLYRAQFIAPRDAESFISAVAQLADTDGRDISPLAVNAAAAVIDLNTAHRRIAVSEERLLRVSSSLLSLFDRYVVACHCSTLPDAVKVDMWNCLGAVVEAHIKAYVRANVMSDNIADASTVLAVSETLFGRRYHVTRFLTVPLSSSGLLLRTPPWHLLAAAVRKNRDERSALRSISLFTGLLHRTCTGPKKLLLALLAIVNITDISRLIQTMSPATVPSALSYTVEVLNEAATTDAVHPCTLRRFVWQVVSSSPGRMLGSATLCVLVSHLLSSAKEAASDAMLHRLHMNIKTDTLLALTRFDYIGDPHWPLPGRVYSALSVVTNFSFADIDRVLNLVVERVQLWHTVWRFPVACTVGWLTRQVLDWLQWGWTRACLMTSFVASYGKNTSGCCRSSGERVGRPEYHRSGFTYRTHYGLQVLLLAAATSPQRSSSSTAVVLWLAQHTRWPLVPRTCLEATEQILGVVSGADDSAKLLHAQYDAVRELCTMCVEEETHPSGSFSTMLGSRRACGDFELELPSWQSALTMLTAGADSDVLEDVVDKALSSSNSVPIMAAVAAAGVQSRAPSGTTPPRSGDVVAGVYEVTRVVESGGLFVMPPARPWALVSSFQFDVQTAQQHYHDHETYARSMEVLVHVHQTHKPTLDGKRWEQYDTPPSLLLPNNSTSAAWRVTFDHVSFRYPGTEHDVLHDISFDVPPGNLLGIVGYSGAGKTTLLLLLSRVYAPTQGHIRINGYPIECIPPRALRRRLGNCWQGDRDTCFLEGINIEQNVAYGNLDAASTSSVTTALSLACMDVAVAERANGLKEPLWYSEWSGGEVARIMLARAAMVPPDHAGMYIFDECTNGLDSLTEEKVFSRNLYRQRSVTRVLVSHRLASLRPADEILVLAHGRVVERGTWTQLLRGGDSSLFCTLHRAQAVS</sequence>
<protein>
    <recommendedName>
        <fullName evidence="4">ABC transporter domain-containing protein</fullName>
    </recommendedName>
</protein>
<keyword evidence="1" id="KW-0547">Nucleotide-binding</keyword>
<dbReference type="GO" id="GO:0016887">
    <property type="term" value="F:ATP hydrolysis activity"/>
    <property type="evidence" value="ECO:0007669"/>
    <property type="project" value="InterPro"/>
</dbReference>
<comment type="caution">
    <text evidence="5">The sequence shown here is derived from an EMBL/GenBank/DDBJ whole genome shotgun (WGS) entry which is preliminary data.</text>
</comment>
<dbReference type="GO" id="GO:0016020">
    <property type="term" value="C:membrane"/>
    <property type="evidence" value="ECO:0007669"/>
    <property type="project" value="TreeGrafter"/>
</dbReference>
<dbReference type="CDD" id="cd03228">
    <property type="entry name" value="ABCC_MRP_Like"/>
    <property type="match status" value="1"/>
</dbReference>
<reference evidence="5 6" key="1">
    <citation type="submission" date="2021-02" db="EMBL/GenBank/DDBJ databases">
        <title>Porcisia hertigi Genome sequencing and assembly.</title>
        <authorList>
            <person name="Almutairi H."/>
            <person name="Gatherer D."/>
        </authorList>
    </citation>
    <scope>NUCLEOTIDE SEQUENCE [LARGE SCALE GENOMIC DNA]</scope>
    <source>
        <strain evidence="5 6">C119</strain>
    </source>
</reference>
<evidence type="ECO:0000256" key="2">
    <source>
        <dbReference type="ARBA" id="ARBA00022840"/>
    </source>
</evidence>
<accession>A0A836L1L6</accession>
<dbReference type="GO" id="GO:0042626">
    <property type="term" value="F:ATPase-coupled transmembrane transporter activity"/>
    <property type="evidence" value="ECO:0007669"/>
    <property type="project" value="TreeGrafter"/>
</dbReference>
<dbReference type="Pfam" id="PF00005">
    <property type="entry name" value="ABC_tran"/>
    <property type="match status" value="1"/>
</dbReference>
<dbReference type="Gene3D" id="3.40.50.300">
    <property type="entry name" value="P-loop containing nucleotide triphosphate hydrolases"/>
    <property type="match status" value="1"/>
</dbReference>
<evidence type="ECO:0000313" key="6">
    <source>
        <dbReference type="Proteomes" id="UP000674318"/>
    </source>
</evidence>
<evidence type="ECO:0000259" key="4">
    <source>
        <dbReference type="PROSITE" id="PS50893"/>
    </source>
</evidence>